<sequence>MIVELLVYDPIFVVMYFANMVRRDITRQVARAAATGSSKAYRSSSPVNWYASLALIVILGVLSIVYSRYELTHATKATTVSKKPEYAAFVFDICGKQQPNPPQNPNLSKAALVTKNDGIV</sequence>
<feature type="transmembrane region" description="Helical" evidence="1">
    <location>
        <begin position="47"/>
        <end position="66"/>
    </location>
</feature>
<keyword evidence="1" id="KW-0472">Membrane</keyword>
<gene>
    <name evidence="2" type="ORF">B2A_11960</name>
</gene>
<comment type="caution">
    <text evidence="2">The sequence shown here is derived from an EMBL/GenBank/DDBJ whole genome shotgun (WGS) entry which is preliminary data.</text>
</comment>
<keyword evidence="1" id="KW-1133">Transmembrane helix</keyword>
<name>T1A7R2_9ZZZZ</name>
<feature type="non-terminal residue" evidence="2">
    <location>
        <position position="120"/>
    </location>
</feature>
<proteinExistence type="predicted"/>
<organism evidence="2">
    <name type="scientific">mine drainage metagenome</name>
    <dbReference type="NCBI Taxonomy" id="410659"/>
    <lineage>
        <taxon>unclassified sequences</taxon>
        <taxon>metagenomes</taxon>
        <taxon>ecological metagenomes</taxon>
    </lineage>
</organism>
<reference evidence="2" key="2">
    <citation type="journal article" date="2014" name="ISME J.">
        <title>Microbial stratification in low pH oxic and suboxic macroscopic growths along an acid mine drainage.</title>
        <authorList>
            <person name="Mendez-Garcia C."/>
            <person name="Mesa V."/>
            <person name="Sprenger R.R."/>
            <person name="Richter M."/>
            <person name="Diez M.S."/>
            <person name="Solano J."/>
            <person name="Bargiela R."/>
            <person name="Golyshina O.V."/>
            <person name="Manteca A."/>
            <person name="Ramos J.L."/>
            <person name="Gallego J.R."/>
            <person name="Llorente I."/>
            <person name="Martins Dos Santos V.A."/>
            <person name="Jensen O.N."/>
            <person name="Pelaez A.I."/>
            <person name="Sanchez J."/>
            <person name="Ferrer M."/>
        </authorList>
    </citation>
    <scope>NUCLEOTIDE SEQUENCE</scope>
</reference>
<evidence type="ECO:0000256" key="1">
    <source>
        <dbReference type="SAM" id="Phobius"/>
    </source>
</evidence>
<evidence type="ECO:0000313" key="2">
    <source>
        <dbReference type="EMBL" id="EQD36939.1"/>
    </source>
</evidence>
<protein>
    <submittedName>
        <fullName evidence="2">Uncharacterized protein</fullName>
    </submittedName>
</protein>
<dbReference type="EMBL" id="AUZZ01008630">
    <property type="protein sequence ID" value="EQD36939.1"/>
    <property type="molecule type" value="Genomic_DNA"/>
</dbReference>
<accession>T1A7R2</accession>
<keyword evidence="1" id="KW-0812">Transmembrane</keyword>
<dbReference type="AlphaFoldDB" id="T1A7R2"/>
<reference evidence="2" key="1">
    <citation type="submission" date="2013-08" db="EMBL/GenBank/DDBJ databases">
        <authorList>
            <person name="Mendez C."/>
            <person name="Richter M."/>
            <person name="Ferrer M."/>
            <person name="Sanchez J."/>
        </authorList>
    </citation>
    <scope>NUCLEOTIDE SEQUENCE</scope>
</reference>